<sequence length="34" mass="4062">MQWYNKSDLSYLMNESKSVWIKACVRACFFISLV</sequence>
<reference evidence="1" key="1">
    <citation type="submission" date="2018-02" db="EMBL/GenBank/DDBJ databases">
        <title>Rhizophora mucronata_Transcriptome.</title>
        <authorList>
            <person name="Meera S.P."/>
            <person name="Sreeshan A."/>
            <person name="Augustine A."/>
        </authorList>
    </citation>
    <scope>NUCLEOTIDE SEQUENCE</scope>
    <source>
        <tissue evidence="1">Leaf</tissue>
    </source>
</reference>
<name>A0A2P2N6I7_RHIMU</name>
<protein>
    <submittedName>
        <fullName evidence="1">Uncharacterized protein</fullName>
    </submittedName>
</protein>
<accession>A0A2P2N6I7</accession>
<dbReference type="EMBL" id="GGEC01057566">
    <property type="protein sequence ID" value="MBX38050.1"/>
    <property type="molecule type" value="Transcribed_RNA"/>
</dbReference>
<dbReference type="AlphaFoldDB" id="A0A2P2N6I7"/>
<evidence type="ECO:0000313" key="1">
    <source>
        <dbReference type="EMBL" id="MBX38050.1"/>
    </source>
</evidence>
<proteinExistence type="predicted"/>
<organism evidence="1">
    <name type="scientific">Rhizophora mucronata</name>
    <name type="common">Asiatic mangrove</name>
    <dbReference type="NCBI Taxonomy" id="61149"/>
    <lineage>
        <taxon>Eukaryota</taxon>
        <taxon>Viridiplantae</taxon>
        <taxon>Streptophyta</taxon>
        <taxon>Embryophyta</taxon>
        <taxon>Tracheophyta</taxon>
        <taxon>Spermatophyta</taxon>
        <taxon>Magnoliopsida</taxon>
        <taxon>eudicotyledons</taxon>
        <taxon>Gunneridae</taxon>
        <taxon>Pentapetalae</taxon>
        <taxon>rosids</taxon>
        <taxon>fabids</taxon>
        <taxon>Malpighiales</taxon>
        <taxon>Rhizophoraceae</taxon>
        <taxon>Rhizophora</taxon>
    </lineage>
</organism>